<dbReference type="InterPro" id="IPR036885">
    <property type="entry name" value="SWIB_MDM2_dom_sf"/>
</dbReference>
<feature type="domain" description="DM2" evidence="1">
    <location>
        <begin position="54"/>
        <end position="134"/>
    </location>
</feature>
<dbReference type="Pfam" id="PF02201">
    <property type="entry name" value="SWIB"/>
    <property type="match status" value="1"/>
</dbReference>
<gene>
    <name evidence="2" type="ORF">D5086_0000192400</name>
</gene>
<sequence>MIALRVVFETDCTDMFKMNKLLAKHIIPLQPSKESGQAKRAKVDVETTTENKEPAASLVVISEGLAEFLGTTEREMTQTEASRRVWEYIKLKQLEDPFKFKWSIQCDTKLRDLLGCESISAVGVGEVLARHHLFKRS</sequence>
<dbReference type="PANTHER" id="PTHR13844">
    <property type="entry name" value="SWI/SNF-RELATED MATRIX-ASSOCIATED ACTIN-DEPENDENT REGULATOR OF CHROMATIN SUBFAMILY D"/>
    <property type="match status" value="1"/>
</dbReference>
<reference evidence="2" key="1">
    <citation type="submission" date="2018-10" db="EMBL/GenBank/DDBJ databases">
        <title>Population genomic analysis revealed the cold adaptation of white poplar.</title>
        <authorList>
            <person name="Liu Y.-J."/>
        </authorList>
    </citation>
    <scope>NUCLEOTIDE SEQUENCE [LARGE SCALE GENOMIC DNA]</scope>
    <source>
        <strain evidence="2">PAL-ZL1</strain>
    </source>
</reference>
<proteinExistence type="predicted"/>
<dbReference type="SMART" id="SM00151">
    <property type="entry name" value="SWIB"/>
    <property type="match status" value="1"/>
</dbReference>
<evidence type="ECO:0000259" key="1">
    <source>
        <dbReference type="PROSITE" id="PS51925"/>
    </source>
</evidence>
<dbReference type="Gene3D" id="1.10.245.10">
    <property type="entry name" value="SWIB/MDM2 domain"/>
    <property type="match status" value="1"/>
</dbReference>
<dbReference type="SUPFAM" id="SSF47592">
    <property type="entry name" value="SWIB/MDM2 domain"/>
    <property type="match status" value="1"/>
</dbReference>
<organism evidence="2">
    <name type="scientific">Populus alba</name>
    <name type="common">White poplar</name>
    <dbReference type="NCBI Taxonomy" id="43335"/>
    <lineage>
        <taxon>Eukaryota</taxon>
        <taxon>Viridiplantae</taxon>
        <taxon>Streptophyta</taxon>
        <taxon>Embryophyta</taxon>
        <taxon>Tracheophyta</taxon>
        <taxon>Spermatophyta</taxon>
        <taxon>Magnoliopsida</taxon>
        <taxon>eudicotyledons</taxon>
        <taxon>Gunneridae</taxon>
        <taxon>Pentapetalae</taxon>
        <taxon>rosids</taxon>
        <taxon>fabids</taxon>
        <taxon>Malpighiales</taxon>
        <taxon>Salicaceae</taxon>
        <taxon>Saliceae</taxon>
        <taxon>Populus</taxon>
    </lineage>
</organism>
<dbReference type="InterPro" id="IPR003121">
    <property type="entry name" value="SWIB_MDM2_domain"/>
</dbReference>
<dbReference type="PROSITE" id="PS51925">
    <property type="entry name" value="SWIB_MDM2"/>
    <property type="match status" value="1"/>
</dbReference>
<dbReference type="InterPro" id="IPR019835">
    <property type="entry name" value="SWIB_domain"/>
</dbReference>
<evidence type="ECO:0000313" key="2">
    <source>
        <dbReference type="EMBL" id="TKR99497.1"/>
    </source>
</evidence>
<dbReference type="CDD" id="cd10567">
    <property type="entry name" value="SWIB-MDM2_like"/>
    <property type="match status" value="1"/>
</dbReference>
<accession>A0A4U5PQD2</accession>
<protein>
    <recommendedName>
        <fullName evidence="1">DM2 domain-containing protein</fullName>
    </recommendedName>
</protein>
<dbReference type="STRING" id="43335.A0A4U5PQD2"/>
<name>A0A4U5PQD2_POPAL</name>
<dbReference type="EMBL" id="RCHU01000627">
    <property type="protein sequence ID" value="TKR99497.1"/>
    <property type="molecule type" value="Genomic_DNA"/>
</dbReference>
<comment type="caution">
    <text evidence="2">The sequence shown here is derived from an EMBL/GenBank/DDBJ whole genome shotgun (WGS) entry which is preliminary data.</text>
</comment>
<dbReference type="AlphaFoldDB" id="A0A4U5PQD2"/>